<evidence type="ECO:0000313" key="2">
    <source>
        <dbReference type="Proteomes" id="UP000033393"/>
    </source>
</evidence>
<evidence type="ECO:0000313" key="1">
    <source>
        <dbReference type="EMBL" id="KJK45320.1"/>
    </source>
</evidence>
<dbReference type="PATRIC" id="fig|68170.10.peg.6884"/>
<name>A0A0F0GPS0_LENAE</name>
<gene>
    <name evidence="1" type="ORF">UK23_26630</name>
</gene>
<sequence length="61" mass="6610">MRSAQTTVAVELSRHELGEEALRLVPDAGASETVVAALDEVFGQVFGPLVARSSTWRGRER</sequence>
<accession>A0A0F0GPS0</accession>
<reference evidence="1 2" key="1">
    <citation type="submission" date="2015-02" db="EMBL/GenBank/DDBJ databases">
        <authorList>
            <person name="Ju K.-S."/>
            <person name="Doroghazi J.R."/>
            <person name="Metcalf W."/>
        </authorList>
    </citation>
    <scope>NUCLEOTIDE SEQUENCE [LARGE SCALE GENOMIC DNA]</scope>
    <source>
        <strain evidence="1 2">NRRL B-16140</strain>
    </source>
</reference>
<protein>
    <submittedName>
        <fullName evidence="1">Uncharacterized protein</fullName>
    </submittedName>
</protein>
<proteinExistence type="predicted"/>
<dbReference type="EMBL" id="JYJG01000216">
    <property type="protein sequence ID" value="KJK45320.1"/>
    <property type="molecule type" value="Genomic_DNA"/>
</dbReference>
<comment type="caution">
    <text evidence="1">The sequence shown here is derived from an EMBL/GenBank/DDBJ whole genome shotgun (WGS) entry which is preliminary data.</text>
</comment>
<keyword evidence="2" id="KW-1185">Reference proteome</keyword>
<organism evidence="1 2">
    <name type="scientific">Lentzea aerocolonigenes</name>
    <name type="common">Lechevalieria aerocolonigenes</name>
    <name type="synonym">Saccharothrix aerocolonigenes</name>
    <dbReference type="NCBI Taxonomy" id="68170"/>
    <lineage>
        <taxon>Bacteria</taxon>
        <taxon>Bacillati</taxon>
        <taxon>Actinomycetota</taxon>
        <taxon>Actinomycetes</taxon>
        <taxon>Pseudonocardiales</taxon>
        <taxon>Pseudonocardiaceae</taxon>
        <taxon>Lentzea</taxon>
    </lineage>
</organism>
<dbReference type="Proteomes" id="UP000033393">
    <property type="component" value="Unassembled WGS sequence"/>
</dbReference>
<dbReference type="AlphaFoldDB" id="A0A0F0GPS0"/>